<dbReference type="RefSeq" id="WP_105220994.1">
    <property type="nucleotide sequence ID" value="NZ_CAWNSU010000074.1"/>
</dbReference>
<sequence>MILKLQGNTVASAIALLSSGIIIGCARPGPPQATTPPPTSSQQTATQPVAQNTSSNDAVNQLLSTRNVQVATFKV</sequence>
<feature type="compositionally biased region" description="Polar residues" evidence="1">
    <location>
        <begin position="49"/>
        <end position="61"/>
    </location>
</feature>
<feature type="region of interest" description="Disordered" evidence="1">
    <location>
        <begin position="27"/>
        <end position="61"/>
    </location>
</feature>
<comment type="caution">
    <text evidence="2">The sequence shown here is derived from an EMBL/GenBank/DDBJ whole genome shotgun (WGS) entry which is preliminary data.</text>
</comment>
<dbReference type="AlphaFoldDB" id="A0A6N8FTZ5"/>
<gene>
    <name evidence="2" type="ORF">BWI75_06730</name>
</gene>
<dbReference type="Proteomes" id="UP000441797">
    <property type="component" value="Unassembled WGS sequence"/>
</dbReference>
<proteinExistence type="predicted"/>
<dbReference type="PROSITE" id="PS51257">
    <property type="entry name" value="PROKAR_LIPOPROTEIN"/>
    <property type="match status" value="1"/>
</dbReference>
<evidence type="ECO:0000256" key="1">
    <source>
        <dbReference type="SAM" id="MobiDB-lite"/>
    </source>
</evidence>
<keyword evidence="3" id="KW-1185">Reference proteome</keyword>
<feature type="compositionally biased region" description="Pro residues" evidence="1">
    <location>
        <begin position="28"/>
        <end position="39"/>
    </location>
</feature>
<name>A0A6N8FTZ5_9CHRO</name>
<accession>A0A6N8FTZ5</accession>
<organism evidence="2 3">
    <name type="scientific">Gloeocapsopsis dulcis AAB1 = 1H9</name>
    <dbReference type="NCBI Taxonomy" id="1433147"/>
    <lineage>
        <taxon>Bacteria</taxon>
        <taxon>Bacillati</taxon>
        <taxon>Cyanobacteriota</taxon>
        <taxon>Cyanophyceae</taxon>
        <taxon>Oscillatoriophycideae</taxon>
        <taxon>Chroococcales</taxon>
        <taxon>Chroococcaceae</taxon>
        <taxon>Gloeocapsopsis</taxon>
        <taxon>Gloeocapsopsis dulcis</taxon>
    </lineage>
</organism>
<protein>
    <submittedName>
        <fullName evidence="2">Uncharacterized protein</fullName>
    </submittedName>
</protein>
<dbReference type="EMBL" id="NAPY01000008">
    <property type="protein sequence ID" value="MUL36052.1"/>
    <property type="molecule type" value="Genomic_DNA"/>
</dbReference>
<evidence type="ECO:0000313" key="3">
    <source>
        <dbReference type="Proteomes" id="UP000441797"/>
    </source>
</evidence>
<evidence type="ECO:0000313" key="2">
    <source>
        <dbReference type="EMBL" id="MUL36052.1"/>
    </source>
</evidence>
<reference evidence="2 3" key="1">
    <citation type="journal article" date="2019" name="Front. Microbiol.">
        <title>Genomic Features for Desiccation Tolerance and Sugar Biosynthesis in the Extremophile Gloeocapsopsis sp. UTEX B3054.</title>
        <authorList>
            <person name="Urrejola C."/>
            <person name="Alcorta J."/>
            <person name="Salas L."/>
            <person name="Vasquez M."/>
            <person name="Polz M.F."/>
            <person name="Vicuna R."/>
            <person name="Diez B."/>
        </authorList>
    </citation>
    <scope>NUCLEOTIDE SEQUENCE [LARGE SCALE GENOMIC DNA]</scope>
    <source>
        <strain evidence="2 3">1H9</strain>
    </source>
</reference>